<dbReference type="EnsemblMetazoa" id="SCAU005903-RA">
    <property type="protein sequence ID" value="SCAU005903-PA"/>
    <property type="gene ID" value="SCAU005903"/>
</dbReference>
<protein>
    <recommendedName>
        <fullName evidence="4">Attacin C-terminal domain-containing protein</fullName>
    </recommendedName>
</protein>
<organism evidence="2 3">
    <name type="scientific">Stomoxys calcitrans</name>
    <name type="common">Stable fly</name>
    <name type="synonym">Conops calcitrans</name>
    <dbReference type="NCBI Taxonomy" id="35570"/>
    <lineage>
        <taxon>Eukaryota</taxon>
        <taxon>Metazoa</taxon>
        <taxon>Ecdysozoa</taxon>
        <taxon>Arthropoda</taxon>
        <taxon>Hexapoda</taxon>
        <taxon>Insecta</taxon>
        <taxon>Pterygota</taxon>
        <taxon>Neoptera</taxon>
        <taxon>Endopterygota</taxon>
        <taxon>Diptera</taxon>
        <taxon>Brachycera</taxon>
        <taxon>Muscomorpha</taxon>
        <taxon>Muscoidea</taxon>
        <taxon>Muscidae</taxon>
        <taxon>Stomoxys</taxon>
    </lineage>
</organism>
<dbReference type="KEGG" id="scac:106088557"/>
<evidence type="ECO:0000256" key="1">
    <source>
        <dbReference type="SAM" id="SignalP"/>
    </source>
</evidence>
<dbReference type="VEuPathDB" id="VectorBase:SCAU005903"/>
<accession>A0A1I8P904</accession>
<proteinExistence type="predicted"/>
<dbReference type="STRING" id="35570.A0A1I8P904"/>
<gene>
    <name evidence="2" type="primary">106088557</name>
</gene>
<sequence>MFSAKYILLLVSCVILVASSPVELEEDVDYIHSIPEEYGVRHLSRHARSPQHGSVDIGYSKDQRGREASVQYNHNLYTSRDGRGSIDAYSQGSRNFDHNRNSFGGGIQGKWRF</sequence>
<name>A0A1I8P904_STOCA</name>
<feature type="chain" id="PRO_5009326222" description="Attacin C-terminal domain-containing protein" evidence="1">
    <location>
        <begin position="20"/>
        <end position="113"/>
    </location>
</feature>
<evidence type="ECO:0000313" key="2">
    <source>
        <dbReference type="EnsemblMetazoa" id="SCAU005903-PA"/>
    </source>
</evidence>
<reference evidence="2" key="1">
    <citation type="submission" date="2020-05" db="UniProtKB">
        <authorList>
            <consortium name="EnsemblMetazoa"/>
        </authorList>
    </citation>
    <scope>IDENTIFICATION</scope>
    <source>
        <strain evidence="2">USDA</strain>
    </source>
</reference>
<evidence type="ECO:0008006" key="4">
    <source>
        <dbReference type="Google" id="ProtNLM"/>
    </source>
</evidence>
<dbReference type="Proteomes" id="UP000095300">
    <property type="component" value="Unassembled WGS sequence"/>
</dbReference>
<evidence type="ECO:0000313" key="3">
    <source>
        <dbReference type="Proteomes" id="UP000095300"/>
    </source>
</evidence>
<dbReference type="AlphaFoldDB" id="A0A1I8P904"/>
<keyword evidence="3" id="KW-1185">Reference proteome</keyword>
<dbReference type="OrthoDB" id="8019688at2759"/>
<feature type="signal peptide" evidence="1">
    <location>
        <begin position="1"/>
        <end position="19"/>
    </location>
</feature>
<keyword evidence="1" id="KW-0732">Signal</keyword>